<keyword evidence="2" id="KW-1185">Reference proteome</keyword>
<evidence type="ECO:0000313" key="1">
    <source>
        <dbReference type="EMBL" id="KAI0047371.1"/>
    </source>
</evidence>
<protein>
    <submittedName>
        <fullName evidence="1">Uncharacterized protein</fullName>
    </submittedName>
</protein>
<accession>A0ACB8RUT2</accession>
<proteinExistence type="predicted"/>
<comment type="caution">
    <text evidence="1">The sequence shown here is derived from an EMBL/GenBank/DDBJ whole genome shotgun (WGS) entry which is preliminary data.</text>
</comment>
<organism evidence="1 2">
    <name type="scientific">Auriscalpium vulgare</name>
    <dbReference type="NCBI Taxonomy" id="40419"/>
    <lineage>
        <taxon>Eukaryota</taxon>
        <taxon>Fungi</taxon>
        <taxon>Dikarya</taxon>
        <taxon>Basidiomycota</taxon>
        <taxon>Agaricomycotina</taxon>
        <taxon>Agaricomycetes</taxon>
        <taxon>Russulales</taxon>
        <taxon>Auriscalpiaceae</taxon>
        <taxon>Auriscalpium</taxon>
    </lineage>
</organism>
<sequence length="135" mass="16011">MTERRKPLEQLTPEFDPLLTKSPPKLCYGFVVEVDRLLEYALAEDVLPEDFKPKSRYTALPYVLDRLNELTGTRLRLCEPWLRVGDQFVLTIYTNYSMHRKHYSDDYDELIVEVLQEELGIEERPMWHWDASCAT</sequence>
<name>A0ACB8RUT2_9AGAM</name>
<dbReference type="EMBL" id="MU275906">
    <property type="protein sequence ID" value="KAI0047371.1"/>
    <property type="molecule type" value="Genomic_DNA"/>
</dbReference>
<gene>
    <name evidence="1" type="ORF">FA95DRAFT_1559216</name>
</gene>
<dbReference type="Proteomes" id="UP000814033">
    <property type="component" value="Unassembled WGS sequence"/>
</dbReference>
<evidence type="ECO:0000313" key="2">
    <source>
        <dbReference type="Proteomes" id="UP000814033"/>
    </source>
</evidence>
<reference evidence="1" key="1">
    <citation type="submission" date="2021-02" db="EMBL/GenBank/DDBJ databases">
        <authorList>
            <consortium name="DOE Joint Genome Institute"/>
            <person name="Ahrendt S."/>
            <person name="Looney B.P."/>
            <person name="Miyauchi S."/>
            <person name="Morin E."/>
            <person name="Drula E."/>
            <person name="Courty P.E."/>
            <person name="Chicoki N."/>
            <person name="Fauchery L."/>
            <person name="Kohler A."/>
            <person name="Kuo A."/>
            <person name="Labutti K."/>
            <person name="Pangilinan J."/>
            <person name="Lipzen A."/>
            <person name="Riley R."/>
            <person name="Andreopoulos W."/>
            <person name="He G."/>
            <person name="Johnson J."/>
            <person name="Barry K.W."/>
            <person name="Grigoriev I.V."/>
            <person name="Nagy L."/>
            <person name="Hibbett D."/>
            <person name="Henrissat B."/>
            <person name="Matheny P.B."/>
            <person name="Labbe J."/>
            <person name="Martin F."/>
        </authorList>
    </citation>
    <scope>NUCLEOTIDE SEQUENCE</scope>
    <source>
        <strain evidence="1">FP105234-sp</strain>
    </source>
</reference>
<reference evidence="1" key="2">
    <citation type="journal article" date="2022" name="New Phytol.">
        <title>Evolutionary transition to the ectomycorrhizal habit in the genomes of a hyperdiverse lineage of mushroom-forming fungi.</title>
        <authorList>
            <person name="Looney B."/>
            <person name="Miyauchi S."/>
            <person name="Morin E."/>
            <person name="Drula E."/>
            <person name="Courty P.E."/>
            <person name="Kohler A."/>
            <person name="Kuo A."/>
            <person name="LaButti K."/>
            <person name="Pangilinan J."/>
            <person name="Lipzen A."/>
            <person name="Riley R."/>
            <person name="Andreopoulos W."/>
            <person name="He G."/>
            <person name="Johnson J."/>
            <person name="Nolan M."/>
            <person name="Tritt A."/>
            <person name="Barry K.W."/>
            <person name="Grigoriev I.V."/>
            <person name="Nagy L.G."/>
            <person name="Hibbett D."/>
            <person name="Henrissat B."/>
            <person name="Matheny P.B."/>
            <person name="Labbe J."/>
            <person name="Martin F.M."/>
        </authorList>
    </citation>
    <scope>NUCLEOTIDE SEQUENCE</scope>
    <source>
        <strain evidence="1">FP105234-sp</strain>
    </source>
</reference>